<dbReference type="EMBL" id="LR796762">
    <property type="protein sequence ID" value="CAB4164377.1"/>
    <property type="molecule type" value="Genomic_DNA"/>
</dbReference>
<evidence type="ECO:0000313" key="13">
    <source>
        <dbReference type="EMBL" id="CAB4213129.1"/>
    </source>
</evidence>
<dbReference type="EMBL" id="LR796698">
    <property type="protein sequence ID" value="CAB4160116.1"/>
    <property type="molecule type" value="Genomic_DNA"/>
</dbReference>
<dbReference type="InterPro" id="IPR039575">
    <property type="entry name" value="P3H"/>
</dbReference>
<dbReference type="EMBL" id="LR797395">
    <property type="protein sequence ID" value="CAB4213129.1"/>
    <property type="molecule type" value="Genomic_DNA"/>
</dbReference>
<sequence>MNRAHFDSVHIIDGFVDEISLDYIAKMIVNSEYGDSTAKPQGEDGYRDSSHGENILDSIARYSPASVILKPSEDYPIKPVIDPIMLKIHSTIQKLWDRECFLETNYSVLGYRVGESLKAHHDAIYNLKTNTGYPRCDISAVLYLNDDYSGGELSFVKQKIKIKPKAGSVVVFPSTEKFTHYVNKVTSGMKFFVPSLWCFQ</sequence>
<dbReference type="GO" id="GO:0032963">
    <property type="term" value="P:collagen metabolic process"/>
    <property type="evidence" value="ECO:0007669"/>
    <property type="project" value="InterPro"/>
</dbReference>
<evidence type="ECO:0000313" key="16">
    <source>
        <dbReference type="EMBL" id="CAB5228982.1"/>
    </source>
</evidence>
<protein>
    <submittedName>
        <fullName evidence="5">Oxoglutarate/iron-dependent dioxygenase</fullName>
    </submittedName>
</protein>
<comment type="cofactor">
    <cofactor evidence="1">
        <name>L-ascorbate</name>
        <dbReference type="ChEBI" id="CHEBI:38290"/>
    </cofactor>
</comment>
<dbReference type="GO" id="GO:0016705">
    <property type="term" value="F:oxidoreductase activity, acting on paired donors, with incorporation or reduction of molecular oxygen"/>
    <property type="evidence" value="ECO:0007669"/>
    <property type="project" value="InterPro"/>
</dbReference>
<evidence type="ECO:0000256" key="2">
    <source>
        <dbReference type="ARBA" id="ARBA00022964"/>
    </source>
</evidence>
<evidence type="ECO:0000256" key="3">
    <source>
        <dbReference type="ARBA" id="ARBA00023002"/>
    </source>
</evidence>
<dbReference type="EMBL" id="LR796961">
    <property type="protein sequence ID" value="CAB4178394.1"/>
    <property type="molecule type" value="Genomic_DNA"/>
</dbReference>
<dbReference type="GO" id="GO:0005506">
    <property type="term" value="F:iron ion binding"/>
    <property type="evidence" value="ECO:0007669"/>
    <property type="project" value="InterPro"/>
</dbReference>
<dbReference type="SMART" id="SM00702">
    <property type="entry name" value="P4Hc"/>
    <property type="match status" value="1"/>
</dbReference>
<dbReference type="EMBL" id="LR796443">
    <property type="protein sequence ID" value="CAB4145209.1"/>
    <property type="molecule type" value="Genomic_DNA"/>
</dbReference>
<evidence type="ECO:0000313" key="5">
    <source>
        <dbReference type="EMBL" id="CAB4145209.1"/>
    </source>
</evidence>
<evidence type="ECO:0000313" key="11">
    <source>
        <dbReference type="EMBL" id="CAB4191575.1"/>
    </source>
</evidence>
<evidence type="ECO:0000256" key="1">
    <source>
        <dbReference type="ARBA" id="ARBA00001961"/>
    </source>
</evidence>
<feature type="domain" description="Prolyl 4-hydroxylase alpha subunit" evidence="4">
    <location>
        <begin position="7"/>
        <end position="199"/>
    </location>
</feature>
<evidence type="ECO:0000313" key="7">
    <source>
        <dbReference type="EMBL" id="CAB4160116.1"/>
    </source>
</evidence>
<dbReference type="GO" id="GO:0051213">
    <property type="term" value="F:dioxygenase activity"/>
    <property type="evidence" value="ECO:0007669"/>
    <property type="project" value="UniProtKB-KW"/>
</dbReference>
<evidence type="ECO:0000259" key="4">
    <source>
        <dbReference type="SMART" id="SM00702"/>
    </source>
</evidence>
<keyword evidence="2 5" id="KW-0223">Dioxygenase</keyword>
<evidence type="ECO:0000313" key="8">
    <source>
        <dbReference type="EMBL" id="CAB4164377.1"/>
    </source>
</evidence>
<dbReference type="Gene3D" id="2.60.120.620">
    <property type="entry name" value="q2cbj1_9rhob like domain"/>
    <property type="match status" value="1"/>
</dbReference>
<dbReference type="PANTHER" id="PTHR14049">
    <property type="entry name" value="LEPRECAN 1"/>
    <property type="match status" value="1"/>
</dbReference>
<evidence type="ECO:0000313" key="9">
    <source>
        <dbReference type="EMBL" id="CAB4172230.1"/>
    </source>
</evidence>
<organism evidence="5">
    <name type="scientific">uncultured Caudovirales phage</name>
    <dbReference type="NCBI Taxonomy" id="2100421"/>
    <lineage>
        <taxon>Viruses</taxon>
        <taxon>Duplodnaviria</taxon>
        <taxon>Heunggongvirae</taxon>
        <taxon>Uroviricota</taxon>
        <taxon>Caudoviricetes</taxon>
        <taxon>Peduoviridae</taxon>
        <taxon>Maltschvirus</taxon>
        <taxon>Maltschvirus maltsch</taxon>
    </lineage>
</organism>
<gene>
    <name evidence="10" type="ORF">UFOVP1002_145</name>
    <name evidence="11" type="ORF">UFOVP1217_50</name>
    <name evidence="12" type="ORF">UFOVP1343_34</name>
    <name evidence="13" type="ORF">UFOVP1438_83</name>
    <name evidence="16" type="ORF">UFOVP1541_102</name>
    <name evidence="14" type="ORF">UFOVP1592_79</name>
    <name evidence="5" type="ORF">UFOVP465_128</name>
    <name evidence="6" type="ORF">UFOVP666_174</name>
    <name evidence="7" type="ORF">UFOVP727_63</name>
    <name evidence="15" type="ORF">UFOVP741_66</name>
    <name evidence="8" type="ORF">UFOVP819_14</name>
    <name evidence="9" type="ORF">UFOVP926_73</name>
</gene>
<dbReference type="EMBL" id="LR796878">
    <property type="protein sequence ID" value="CAB4172230.1"/>
    <property type="molecule type" value="Genomic_DNA"/>
</dbReference>
<proteinExistence type="predicted"/>
<evidence type="ECO:0000313" key="12">
    <source>
        <dbReference type="EMBL" id="CAB4200265.1"/>
    </source>
</evidence>
<dbReference type="EMBL" id="LR797305">
    <property type="protein sequence ID" value="CAB4200265.1"/>
    <property type="molecule type" value="Genomic_DNA"/>
</dbReference>
<name>A0A6J5MNZ7_9CAUD</name>
<reference evidence="5" key="1">
    <citation type="submission" date="2020-04" db="EMBL/GenBank/DDBJ databases">
        <authorList>
            <person name="Chiriac C."/>
            <person name="Salcher M."/>
            <person name="Ghai R."/>
            <person name="Kavagutti S V."/>
        </authorList>
    </citation>
    <scope>NUCLEOTIDE SEQUENCE</scope>
</reference>
<dbReference type="EMBL" id="LR798395">
    <property type="protein sequence ID" value="CAB5228982.1"/>
    <property type="molecule type" value="Genomic_DNA"/>
</dbReference>
<dbReference type="Pfam" id="PF13640">
    <property type="entry name" value="2OG-FeII_Oxy_3"/>
    <property type="match status" value="1"/>
</dbReference>
<accession>A0A6J5MNZ7</accession>
<dbReference type="InterPro" id="IPR044862">
    <property type="entry name" value="Pro_4_hyd_alph_FE2OG_OXY"/>
</dbReference>
<dbReference type="EMBL" id="LR796644">
    <property type="protein sequence ID" value="CAB4156818.1"/>
    <property type="molecule type" value="Genomic_DNA"/>
</dbReference>
<dbReference type="InterPro" id="IPR006620">
    <property type="entry name" value="Pro_4_hyd_alph"/>
</dbReference>
<dbReference type="EMBL" id="LR797452">
    <property type="protein sequence ID" value="CAB4217752.1"/>
    <property type="molecule type" value="Genomic_DNA"/>
</dbReference>
<dbReference type="EMBL" id="LR797177">
    <property type="protein sequence ID" value="CAB4191575.1"/>
    <property type="molecule type" value="Genomic_DNA"/>
</dbReference>
<dbReference type="GO" id="GO:0031418">
    <property type="term" value="F:L-ascorbic acid binding"/>
    <property type="evidence" value="ECO:0007669"/>
    <property type="project" value="InterPro"/>
</dbReference>
<evidence type="ECO:0000313" key="14">
    <source>
        <dbReference type="EMBL" id="CAB4217752.1"/>
    </source>
</evidence>
<evidence type="ECO:0000313" key="6">
    <source>
        <dbReference type="EMBL" id="CAB4156818.1"/>
    </source>
</evidence>
<keyword evidence="3" id="KW-0560">Oxidoreductase</keyword>
<dbReference type="PANTHER" id="PTHR14049:SF9">
    <property type="entry name" value="PROCOLLAGEN-PROLINE 3-DIOXYGENASE"/>
    <property type="match status" value="1"/>
</dbReference>
<evidence type="ECO:0000313" key="15">
    <source>
        <dbReference type="EMBL" id="CAB5225127.1"/>
    </source>
</evidence>
<evidence type="ECO:0000313" key="10">
    <source>
        <dbReference type="EMBL" id="CAB4178394.1"/>
    </source>
</evidence>
<dbReference type="EMBL" id="LR798341">
    <property type="protein sequence ID" value="CAB5225127.1"/>
    <property type="molecule type" value="Genomic_DNA"/>
</dbReference>